<evidence type="ECO:0000313" key="2">
    <source>
        <dbReference type="EMBL" id="KAG5198834.1"/>
    </source>
</evidence>
<comment type="caution">
    <text evidence="2">The sequence shown here is derived from an EMBL/GenBank/DDBJ whole genome shotgun (WGS) entry which is preliminary data.</text>
</comment>
<dbReference type="EMBL" id="JAEMGP010000017">
    <property type="protein sequence ID" value="KAG5198834.1"/>
    <property type="molecule type" value="Genomic_DNA"/>
</dbReference>
<name>A0A836CV87_SHEEP</name>
<dbReference type="AlphaFoldDB" id="A0A836CV87"/>
<feature type="compositionally biased region" description="Polar residues" evidence="1">
    <location>
        <begin position="22"/>
        <end position="42"/>
    </location>
</feature>
<feature type="region of interest" description="Disordered" evidence="1">
    <location>
        <begin position="59"/>
        <end position="79"/>
    </location>
</feature>
<organism evidence="2 3">
    <name type="scientific">Ovis aries</name>
    <name type="common">Sheep</name>
    <dbReference type="NCBI Taxonomy" id="9940"/>
    <lineage>
        <taxon>Eukaryota</taxon>
        <taxon>Metazoa</taxon>
        <taxon>Chordata</taxon>
        <taxon>Craniata</taxon>
        <taxon>Vertebrata</taxon>
        <taxon>Euteleostomi</taxon>
        <taxon>Mammalia</taxon>
        <taxon>Eutheria</taxon>
        <taxon>Laurasiatheria</taxon>
        <taxon>Artiodactyla</taxon>
        <taxon>Ruminantia</taxon>
        <taxon>Pecora</taxon>
        <taxon>Bovidae</taxon>
        <taxon>Caprinae</taxon>
        <taxon>Ovis</taxon>
    </lineage>
</organism>
<accession>A0A836CV87</accession>
<evidence type="ECO:0000313" key="3">
    <source>
        <dbReference type="Proteomes" id="UP000664991"/>
    </source>
</evidence>
<protein>
    <submittedName>
        <fullName evidence="2">Uncharacterized protein</fullName>
    </submittedName>
</protein>
<feature type="region of interest" description="Disordered" evidence="1">
    <location>
        <begin position="1"/>
        <end position="44"/>
    </location>
</feature>
<gene>
    <name evidence="2" type="ORF">JEQ12_007430</name>
</gene>
<dbReference type="Proteomes" id="UP000664991">
    <property type="component" value="Chromosome 17"/>
</dbReference>
<reference evidence="2 3" key="1">
    <citation type="submission" date="2020-12" db="EMBL/GenBank/DDBJ databases">
        <title>De novo assembly of Tibetan sheep genome.</title>
        <authorList>
            <person name="Li X."/>
        </authorList>
    </citation>
    <scope>NUCLEOTIDE SEQUENCE [LARGE SCALE GENOMIC DNA]</scope>
    <source>
        <tissue evidence="2">Heart</tissue>
    </source>
</reference>
<proteinExistence type="predicted"/>
<evidence type="ECO:0000256" key="1">
    <source>
        <dbReference type="SAM" id="MobiDB-lite"/>
    </source>
</evidence>
<sequence>MLETRVPSPVWETPTRCAEQPSPHTTTTDPVLQSPGAGTTEPTHFRACTLQREKPLQGEAGQFLFGGKEEKRDRKGKRQSWQVLFARPVLECGSAQRSQATGRAFRSLVCPHIPTPGKARELRGAAFKRKGQQCR</sequence>